<dbReference type="AlphaFoldDB" id="A0A1R2C024"/>
<reference evidence="1 2" key="1">
    <citation type="submission" date="2016-11" db="EMBL/GenBank/DDBJ databases">
        <title>The macronuclear genome of Stentor coeruleus: a giant cell with tiny introns.</title>
        <authorList>
            <person name="Slabodnick M."/>
            <person name="Ruby J.G."/>
            <person name="Reiff S.B."/>
            <person name="Swart E.C."/>
            <person name="Gosai S."/>
            <person name="Prabakaran S."/>
            <person name="Witkowska E."/>
            <person name="Larue G.E."/>
            <person name="Fisher S."/>
            <person name="Freeman R.M."/>
            <person name="Gunawardena J."/>
            <person name="Chu W."/>
            <person name="Stover N.A."/>
            <person name="Gregory B.D."/>
            <person name="Nowacki M."/>
            <person name="Derisi J."/>
            <person name="Roy S.W."/>
            <person name="Marshall W.F."/>
            <person name="Sood P."/>
        </authorList>
    </citation>
    <scope>NUCLEOTIDE SEQUENCE [LARGE SCALE GENOMIC DNA]</scope>
    <source>
        <strain evidence="1">WM001</strain>
    </source>
</reference>
<name>A0A1R2C024_9CILI</name>
<keyword evidence="2" id="KW-1185">Reference proteome</keyword>
<evidence type="ECO:0000313" key="2">
    <source>
        <dbReference type="Proteomes" id="UP000187209"/>
    </source>
</evidence>
<evidence type="ECO:0000313" key="1">
    <source>
        <dbReference type="EMBL" id="OMJ82295.1"/>
    </source>
</evidence>
<protein>
    <submittedName>
        <fullName evidence="1">Uncharacterized protein</fullName>
    </submittedName>
</protein>
<accession>A0A1R2C024</accession>
<dbReference type="EMBL" id="MPUH01000346">
    <property type="protein sequence ID" value="OMJ82295.1"/>
    <property type="molecule type" value="Genomic_DNA"/>
</dbReference>
<gene>
    <name evidence="1" type="ORF">SteCoe_17076</name>
</gene>
<sequence length="598" mass="68915">MGCCSHSKLKPQENMPTIVNLPEINLSYDEPLDAIEKNITIVLSEVKFTKVFDRITNFPCFGLMKVRSELGECCLEIGDLWSYVQEVSPVKVQNNAEEVQIEFYSVVEGKEVEIGSGLLELDAFDLSFKGIAPLYYRSLKSIFLSLEVTIGPDPTEELILSFSSPSDSKAKTLFLPCRDYPLDMRKYFTPNFSDEKWHSQPDTTHFEILDIIKHPKTQYNDLIEYLMMSSPEYIYHTLDRLIYFSSQTIYASKIILEKHSRLKEILQMFSQDKLIVSKTLSVIFECAKSLENKPSDLSPLIDSDLIMILLALQLTRKTSSILLEVVLKYLMIVKDKNVSLEICKSILLTCKNHIKKYRFSEIFSVVLHIIFTIIQNFPTKDHISMIFNDDIFYFVIESQKMFLYNYEIASMSLKVLKLFLTHKKFKQAMLDNIGLTTLLLFAKYYSEINIQKLLMSIIKEMLSLNVKSEICKEIYEIVLEILKNNSDSVVVTESSISILKLIVSDMSRSLVSDESIEAYCMILICMRGETELEIQLLELFKDIKDVDLEAFEVLAGNRKMQGCLGEIIENYTGSEAGAKEKQLFSYLEYIKIYPLRKI</sequence>
<comment type="caution">
    <text evidence="1">The sequence shown here is derived from an EMBL/GenBank/DDBJ whole genome shotgun (WGS) entry which is preliminary data.</text>
</comment>
<organism evidence="1 2">
    <name type="scientific">Stentor coeruleus</name>
    <dbReference type="NCBI Taxonomy" id="5963"/>
    <lineage>
        <taxon>Eukaryota</taxon>
        <taxon>Sar</taxon>
        <taxon>Alveolata</taxon>
        <taxon>Ciliophora</taxon>
        <taxon>Postciliodesmatophora</taxon>
        <taxon>Heterotrichea</taxon>
        <taxon>Heterotrichida</taxon>
        <taxon>Stentoridae</taxon>
        <taxon>Stentor</taxon>
    </lineage>
</organism>
<dbReference type="Proteomes" id="UP000187209">
    <property type="component" value="Unassembled WGS sequence"/>
</dbReference>
<proteinExistence type="predicted"/>